<accession>A0A7X2XH17</accession>
<dbReference type="Proteomes" id="UP000443070">
    <property type="component" value="Unassembled WGS sequence"/>
</dbReference>
<dbReference type="AlphaFoldDB" id="A0A7X2XH17"/>
<protein>
    <submittedName>
        <fullName evidence="1">Uncharacterized protein</fullName>
    </submittedName>
</protein>
<sequence>MQLPVELEIGKTYDIAFSRGRYEIDYANHVTCIKITKKKYHLERKDGTEFLIANDGVLEAKEIQVK</sequence>
<keyword evidence="3" id="KW-1185">Reference proteome</keyword>
<name>A0A7X2XH17_9FIRM</name>
<proteinExistence type="predicted"/>
<evidence type="ECO:0000313" key="4">
    <source>
        <dbReference type="Proteomes" id="UP000484547"/>
    </source>
</evidence>
<dbReference type="RefSeq" id="WP_149877500.1">
    <property type="nucleotide sequence ID" value="NZ_WNBG01000006.1"/>
</dbReference>
<dbReference type="EMBL" id="WNBM01000006">
    <property type="protein sequence ID" value="MTT76290.1"/>
    <property type="molecule type" value="Genomic_DNA"/>
</dbReference>
<evidence type="ECO:0000313" key="1">
    <source>
        <dbReference type="EMBL" id="MTT76290.1"/>
    </source>
</evidence>
<evidence type="ECO:0000313" key="3">
    <source>
        <dbReference type="Proteomes" id="UP000443070"/>
    </source>
</evidence>
<organism evidence="1 4">
    <name type="scientific">Phascolarctobacterium faecium</name>
    <dbReference type="NCBI Taxonomy" id="33025"/>
    <lineage>
        <taxon>Bacteria</taxon>
        <taxon>Bacillati</taxon>
        <taxon>Bacillota</taxon>
        <taxon>Negativicutes</taxon>
        <taxon>Acidaminococcales</taxon>
        <taxon>Acidaminococcaceae</taxon>
        <taxon>Phascolarctobacterium</taxon>
    </lineage>
</organism>
<reference evidence="3 4" key="1">
    <citation type="journal article" date="2019" name="Nat. Med.">
        <title>A library of human gut bacterial isolates paired with longitudinal multiomics data enables mechanistic microbiome research.</title>
        <authorList>
            <person name="Poyet M."/>
            <person name="Groussin M."/>
            <person name="Gibbons S.M."/>
            <person name="Avila-Pacheco J."/>
            <person name="Jiang X."/>
            <person name="Kearney S.M."/>
            <person name="Perrotta A.R."/>
            <person name="Berdy B."/>
            <person name="Zhao S."/>
            <person name="Lieberman T.D."/>
            <person name="Swanson P.K."/>
            <person name="Smith M."/>
            <person name="Roesemann S."/>
            <person name="Alexander J.E."/>
            <person name="Rich S.A."/>
            <person name="Livny J."/>
            <person name="Vlamakis H."/>
            <person name="Clish C."/>
            <person name="Bullock K."/>
            <person name="Deik A."/>
            <person name="Scott J."/>
            <person name="Pierce K.A."/>
            <person name="Xavier R.J."/>
            <person name="Alm E.J."/>
        </authorList>
    </citation>
    <scope>NUCLEOTIDE SEQUENCE [LARGE SCALE GENOMIC DNA]</scope>
    <source>
        <strain evidence="1 4">BIOML-A13</strain>
        <strain evidence="2 3">BIOML-A3</strain>
    </source>
</reference>
<gene>
    <name evidence="1" type="ORF">GMD11_08430</name>
    <name evidence="2" type="ORF">GMD18_08085</name>
</gene>
<comment type="caution">
    <text evidence="1">The sequence shown here is derived from an EMBL/GenBank/DDBJ whole genome shotgun (WGS) entry which is preliminary data.</text>
</comment>
<dbReference type="Proteomes" id="UP000484547">
    <property type="component" value="Unassembled WGS sequence"/>
</dbReference>
<dbReference type="OrthoDB" id="6370873at2"/>
<evidence type="ECO:0000313" key="2">
    <source>
        <dbReference type="EMBL" id="MTU04354.1"/>
    </source>
</evidence>
<dbReference type="EMBL" id="WNBW01000006">
    <property type="protein sequence ID" value="MTU04354.1"/>
    <property type="molecule type" value="Genomic_DNA"/>
</dbReference>